<dbReference type="Proteomes" id="UP001164693">
    <property type="component" value="Chromosome"/>
</dbReference>
<feature type="domain" description="Carboxymuconolactone decarboxylase-like" evidence="1">
    <location>
        <begin position="40"/>
        <end position="97"/>
    </location>
</feature>
<keyword evidence="2" id="KW-0575">Peroxidase</keyword>
<evidence type="ECO:0000313" key="2">
    <source>
        <dbReference type="EMBL" id="WAX57971.1"/>
    </source>
</evidence>
<dbReference type="SUPFAM" id="SSF69118">
    <property type="entry name" value="AhpD-like"/>
    <property type="match status" value="1"/>
</dbReference>
<keyword evidence="2" id="KW-0560">Oxidoreductase</keyword>
<accession>A0ABY7JZG1</accession>
<dbReference type="NCBIfam" id="TIGR01926">
    <property type="entry name" value="peroxid_rel"/>
    <property type="match status" value="1"/>
</dbReference>
<dbReference type="Pfam" id="PF02627">
    <property type="entry name" value="CMD"/>
    <property type="match status" value="1"/>
</dbReference>
<evidence type="ECO:0000313" key="3">
    <source>
        <dbReference type="Proteomes" id="UP001164693"/>
    </source>
</evidence>
<reference evidence="2" key="1">
    <citation type="submission" date="2022-05" db="EMBL/GenBank/DDBJ databases">
        <title>Jatrophihabitans sp. SB3-54 whole genome sequence.</title>
        <authorList>
            <person name="Suh M.K."/>
            <person name="Eom M.K."/>
            <person name="Kim J.S."/>
            <person name="Kim H.S."/>
            <person name="Do H.E."/>
            <person name="Shin Y.K."/>
            <person name="Lee J.-S."/>
        </authorList>
    </citation>
    <scope>NUCLEOTIDE SEQUENCE</scope>
    <source>
        <strain evidence="2">SB3-54</strain>
    </source>
</reference>
<evidence type="ECO:0000259" key="1">
    <source>
        <dbReference type="Pfam" id="PF02627"/>
    </source>
</evidence>
<dbReference type="EMBL" id="CP097463">
    <property type="protein sequence ID" value="WAX57971.1"/>
    <property type="molecule type" value="Genomic_DNA"/>
</dbReference>
<proteinExistence type="predicted"/>
<gene>
    <name evidence="2" type="ORF">M6B22_04190</name>
</gene>
<dbReference type="InterPro" id="IPR029032">
    <property type="entry name" value="AhpD-like"/>
</dbReference>
<keyword evidence="3" id="KW-1185">Reference proteome</keyword>
<dbReference type="PANTHER" id="PTHR35446">
    <property type="entry name" value="SI:CH211-175M2.5"/>
    <property type="match status" value="1"/>
</dbReference>
<dbReference type="Gene3D" id="1.20.1290.10">
    <property type="entry name" value="AhpD-like"/>
    <property type="match status" value="1"/>
</dbReference>
<dbReference type="InterPro" id="IPR010195">
    <property type="entry name" value="Uncharacterised_peroxidase-rel"/>
</dbReference>
<dbReference type="RefSeq" id="WP_269444519.1">
    <property type="nucleotide sequence ID" value="NZ_CP097463.1"/>
</dbReference>
<dbReference type="GO" id="GO:0004601">
    <property type="term" value="F:peroxidase activity"/>
    <property type="evidence" value="ECO:0007669"/>
    <property type="project" value="UniProtKB-KW"/>
</dbReference>
<dbReference type="InterPro" id="IPR003779">
    <property type="entry name" value="CMD-like"/>
</dbReference>
<protein>
    <submittedName>
        <fullName evidence="2">Peroxidase-related enzyme</fullName>
    </submittedName>
</protein>
<dbReference type="PANTHER" id="PTHR35446:SF2">
    <property type="entry name" value="CARBOXYMUCONOLACTONE DECARBOXYLASE-LIKE DOMAIN-CONTAINING PROTEIN"/>
    <property type="match status" value="1"/>
</dbReference>
<sequence length="196" mass="20940">MFIDAIAEDAATGAVAEYYRQQRAAWGFLPNYAGAFSTRPDVARAWNALNTAIRDGMDRRRFELATIAAARALHSTYCTAAHSKFLRDVCGDEQSLATIAQDPSGAALSEQDRAVYRFAAKVATDAASISQQDVDELRDAGLSDAEVADVVFAVSARSFFTRVLDGLGAQLDAQTADAFSPALLQSMVVGRPPAEA</sequence>
<organism evidence="2 3">
    <name type="scientific">Jatrophihabitans cynanchi</name>
    <dbReference type="NCBI Taxonomy" id="2944128"/>
    <lineage>
        <taxon>Bacteria</taxon>
        <taxon>Bacillati</taxon>
        <taxon>Actinomycetota</taxon>
        <taxon>Actinomycetes</taxon>
        <taxon>Jatrophihabitantales</taxon>
        <taxon>Jatrophihabitantaceae</taxon>
        <taxon>Jatrophihabitans</taxon>
    </lineage>
</organism>
<name>A0ABY7JZG1_9ACTN</name>